<dbReference type="InterPro" id="IPR029063">
    <property type="entry name" value="SAM-dependent_MTases_sf"/>
</dbReference>
<dbReference type="GO" id="GO:0032259">
    <property type="term" value="P:methylation"/>
    <property type="evidence" value="ECO:0007669"/>
    <property type="project" value="UniProtKB-KW"/>
</dbReference>
<dbReference type="GO" id="GO:0008168">
    <property type="term" value="F:methyltransferase activity"/>
    <property type="evidence" value="ECO:0007669"/>
    <property type="project" value="UniProtKB-KW"/>
</dbReference>
<dbReference type="InterPro" id="IPR052514">
    <property type="entry name" value="SAM-dependent_MTase"/>
</dbReference>
<accession>A0AAX1J642</accession>
<keyword evidence="4" id="KW-1185">Reference proteome</keyword>
<dbReference type="PANTHER" id="PTHR34203:SF15">
    <property type="entry name" value="SLL1173 PROTEIN"/>
    <property type="match status" value="1"/>
</dbReference>
<dbReference type="Proteomes" id="UP000465306">
    <property type="component" value="Unassembled WGS sequence"/>
</dbReference>
<dbReference type="KEGG" id="mku:I2456_21325"/>
<organism evidence="3 5">
    <name type="scientific">Mycobacterium kubicae</name>
    <dbReference type="NCBI Taxonomy" id="120959"/>
    <lineage>
        <taxon>Bacteria</taxon>
        <taxon>Bacillati</taxon>
        <taxon>Actinomycetota</taxon>
        <taxon>Actinomycetes</taxon>
        <taxon>Mycobacteriales</taxon>
        <taxon>Mycobacteriaceae</taxon>
        <taxon>Mycobacterium</taxon>
        <taxon>Mycobacterium simiae complex</taxon>
    </lineage>
</organism>
<proteinExistence type="predicted"/>
<reference evidence="3" key="3">
    <citation type="submission" date="2020-11" db="EMBL/GenBank/DDBJ databases">
        <title>Intraspecies plasmid and genomic variation of Mycobacterium kubicae revealed by the complete genome sequences of two clinical isolates.</title>
        <authorList>
            <person name="Hendrix J.R."/>
            <person name="Epperson L.E."/>
            <person name="Honda J.R."/>
            <person name="Strong M."/>
        </authorList>
    </citation>
    <scope>NUCLEOTIDE SEQUENCE</scope>
    <source>
        <strain evidence="3">JCM 13573</strain>
    </source>
</reference>
<reference evidence="2" key="2">
    <citation type="submission" date="2020-02" db="EMBL/GenBank/DDBJ databases">
        <authorList>
            <person name="Matsumoto Y."/>
            <person name="Kinjo T."/>
            <person name="Motooka D."/>
            <person name="Nabeya D."/>
            <person name="Jung N."/>
            <person name="Uechi K."/>
            <person name="Horii T."/>
            <person name="Iida T."/>
            <person name="Fujita J."/>
            <person name="Nakamura S."/>
        </authorList>
    </citation>
    <scope>NUCLEOTIDE SEQUENCE</scope>
    <source>
        <strain evidence="2">JCM 13573</strain>
    </source>
</reference>
<dbReference type="InterPro" id="IPR006342">
    <property type="entry name" value="FkbM_mtfrase"/>
</dbReference>
<reference evidence="2 4" key="1">
    <citation type="journal article" date="2019" name="Emerg. Microbes Infect.">
        <title>Comprehensive subspecies identification of 175 nontuberculous mycobacteria species based on 7547 genomic profiles.</title>
        <authorList>
            <person name="Matsumoto Y."/>
            <person name="Kinjo T."/>
            <person name="Motooka D."/>
            <person name="Nabeya D."/>
            <person name="Jung N."/>
            <person name="Uechi K."/>
            <person name="Horii T."/>
            <person name="Iida T."/>
            <person name="Fujita J."/>
            <person name="Nakamura S."/>
        </authorList>
    </citation>
    <scope>NUCLEOTIDE SEQUENCE [LARGE SCALE GENOMIC DNA]</scope>
    <source>
        <strain evidence="2 4">JCM 13573</strain>
    </source>
</reference>
<evidence type="ECO:0000313" key="5">
    <source>
        <dbReference type="Proteomes" id="UP000663583"/>
    </source>
</evidence>
<dbReference type="SUPFAM" id="SSF53335">
    <property type="entry name" value="S-adenosyl-L-methionine-dependent methyltransferases"/>
    <property type="match status" value="1"/>
</dbReference>
<dbReference type="Proteomes" id="UP000663583">
    <property type="component" value="Chromosome"/>
</dbReference>
<dbReference type="Gene3D" id="3.40.50.150">
    <property type="entry name" value="Vaccinia Virus protein VP39"/>
    <property type="match status" value="1"/>
</dbReference>
<keyword evidence="3" id="KW-0808">Transferase</keyword>
<dbReference type="Pfam" id="PF05050">
    <property type="entry name" value="Methyltransf_21"/>
    <property type="match status" value="1"/>
</dbReference>
<dbReference type="RefSeq" id="WP_085075135.1">
    <property type="nucleotide sequence ID" value="NZ_BLKU01000005.1"/>
</dbReference>
<gene>
    <name evidence="3" type="ORF">I2456_21325</name>
    <name evidence="2" type="ORF">MKUB_45020</name>
</gene>
<name>A0AAX1J642_9MYCO</name>
<evidence type="ECO:0000313" key="4">
    <source>
        <dbReference type="Proteomes" id="UP000465306"/>
    </source>
</evidence>
<evidence type="ECO:0000259" key="1">
    <source>
        <dbReference type="Pfam" id="PF05050"/>
    </source>
</evidence>
<evidence type="ECO:0000313" key="3">
    <source>
        <dbReference type="EMBL" id="QPI36949.1"/>
    </source>
</evidence>
<sequence>MSTKQRLLHSDAANWAARYVTVRNVGRYFGRPAMTAATELLWQRRRPHDLALTVADHFTPTGATAVDIGASWGLFTYHLARRVGKPGRVYSFEPHPDNAVMLRRLAAARAGVRFRQAAVSDAAGYAELSVPQHHNRQVTAQASLAHGFDGQGVDVRQVKVPTVRLDDELGPDINVDFVKIDVEGHELSVLRGGASLLRRCRPAMLIEIEQRHLDGPIQEVFDSIQDLGYHLFYVTETALRPIAEFDVERDQMSMVTSGQFHPFAMPTGYVHDFCAVRTPSMLGGVGRAHTTTRPPGA</sequence>
<evidence type="ECO:0000313" key="2">
    <source>
        <dbReference type="EMBL" id="GFG67012.1"/>
    </source>
</evidence>
<protein>
    <submittedName>
        <fullName evidence="3">FkbM family methyltransferase</fullName>
    </submittedName>
</protein>
<dbReference type="NCBIfam" id="TIGR01444">
    <property type="entry name" value="fkbM_fam"/>
    <property type="match status" value="1"/>
</dbReference>
<keyword evidence="3" id="KW-0489">Methyltransferase</keyword>
<dbReference type="PANTHER" id="PTHR34203">
    <property type="entry name" value="METHYLTRANSFERASE, FKBM FAMILY PROTEIN"/>
    <property type="match status" value="1"/>
</dbReference>
<feature type="domain" description="Methyltransferase FkbM" evidence="1">
    <location>
        <begin position="67"/>
        <end position="230"/>
    </location>
</feature>
<dbReference type="AlphaFoldDB" id="A0AAX1J642"/>
<dbReference type="EMBL" id="BLKU01000005">
    <property type="protein sequence ID" value="GFG67012.1"/>
    <property type="molecule type" value="Genomic_DNA"/>
</dbReference>
<dbReference type="EMBL" id="CP065047">
    <property type="protein sequence ID" value="QPI36949.1"/>
    <property type="molecule type" value="Genomic_DNA"/>
</dbReference>